<keyword evidence="2" id="KW-0472">Membrane</keyword>
<name>A0ABU1T379_9ACTO</name>
<keyword evidence="2" id="KW-0812">Transmembrane</keyword>
<comment type="caution">
    <text evidence="4">The sequence shown here is derived from an EMBL/GenBank/DDBJ whole genome shotgun (WGS) entry which is preliminary data.</text>
</comment>
<keyword evidence="4" id="KW-0282">Flagellum</keyword>
<evidence type="ECO:0000313" key="5">
    <source>
        <dbReference type="Proteomes" id="UP001266099"/>
    </source>
</evidence>
<evidence type="ECO:0000256" key="1">
    <source>
        <dbReference type="SAM" id="MobiDB-lite"/>
    </source>
</evidence>
<dbReference type="CDD" id="cd11614">
    <property type="entry name" value="SAF_CpaB_FlgA_like"/>
    <property type="match status" value="1"/>
</dbReference>
<accession>A0ABU1T379</accession>
<feature type="region of interest" description="Disordered" evidence="1">
    <location>
        <begin position="1"/>
        <end position="24"/>
    </location>
</feature>
<proteinExistence type="predicted"/>
<keyword evidence="5" id="KW-1185">Reference proteome</keyword>
<dbReference type="RefSeq" id="WP_309956820.1">
    <property type="nucleotide sequence ID" value="NZ_JAVDUJ010000001.1"/>
</dbReference>
<evidence type="ECO:0000259" key="3">
    <source>
        <dbReference type="SMART" id="SM00858"/>
    </source>
</evidence>
<feature type="transmembrane region" description="Helical" evidence="2">
    <location>
        <begin position="59"/>
        <end position="77"/>
    </location>
</feature>
<gene>
    <name evidence="4" type="ORF">J2S36_001371</name>
</gene>
<keyword evidence="4" id="KW-0966">Cell projection</keyword>
<dbReference type="Proteomes" id="UP001266099">
    <property type="component" value="Unassembled WGS sequence"/>
</dbReference>
<dbReference type="EMBL" id="JAVDUJ010000001">
    <property type="protein sequence ID" value="MDR6939828.1"/>
    <property type="molecule type" value="Genomic_DNA"/>
</dbReference>
<organism evidence="4 5">
    <name type="scientific">Arcanobacterium hippocoleae</name>
    <dbReference type="NCBI Taxonomy" id="149017"/>
    <lineage>
        <taxon>Bacteria</taxon>
        <taxon>Bacillati</taxon>
        <taxon>Actinomycetota</taxon>
        <taxon>Actinomycetes</taxon>
        <taxon>Actinomycetales</taxon>
        <taxon>Actinomycetaceae</taxon>
        <taxon>Arcanobacterium</taxon>
    </lineage>
</organism>
<feature type="domain" description="SAF" evidence="3">
    <location>
        <begin position="85"/>
        <end position="147"/>
    </location>
</feature>
<dbReference type="Pfam" id="PF08666">
    <property type="entry name" value="SAF"/>
    <property type="match status" value="1"/>
</dbReference>
<protein>
    <submittedName>
        <fullName evidence="4">Flagella basal body P-ring formation protein FlgA</fullName>
    </submittedName>
</protein>
<sequence length="254" mass="27400">MSRKKNISTLPRAAKIQSEQNRKNTVEQKKLRMLQLRAPNLRAYRVASPLRAMIWRWKYVALILIAATALQMLIAVISSEGIGNVKVLVATRKIEIGDAFTPGNTTTRLFPQNAVPENSLPKIDAISGKTASAQIPPGLPITTGQILDDQYLADAPAGSVITSITLRDDISAQLLKPGNHIELYAPAKEQGEPAKLLARNAIVIGKPEGKVKGSIFGDVTNTTVLYVAIAKSDASLILGLQTNTPLQAVITKHN</sequence>
<evidence type="ECO:0000313" key="4">
    <source>
        <dbReference type="EMBL" id="MDR6939828.1"/>
    </source>
</evidence>
<dbReference type="InterPro" id="IPR013974">
    <property type="entry name" value="SAF"/>
</dbReference>
<dbReference type="SMART" id="SM00858">
    <property type="entry name" value="SAF"/>
    <property type="match status" value="1"/>
</dbReference>
<keyword evidence="4" id="KW-0969">Cilium</keyword>
<keyword evidence="2" id="KW-1133">Transmembrane helix</keyword>
<evidence type="ECO:0000256" key="2">
    <source>
        <dbReference type="SAM" id="Phobius"/>
    </source>
</evidence>
<reference evidence="4 5" key="1">
    <citation type="submission" date="2023-07" db="EMBL/GenBank/DDBJ databases">
        <title>Sequencing the genomes of 1000 actinobacteria strains.</title>
        <authorList>
            <person name="Klenk H.-P."/>
        </authorList>
    </citation>
    <scope>NUCLEOTIDE SEQUENCE [LARGE SCALE GENOMIC DNA]</scope>
    <source>
        <strain evidence="4 5">DSM 15539</strain>
    </source>
</reference>